<organism evidence="9 10">
    <name type="scientific">Amedibacillus dolichus</name>
    <dbReference type="NCBI Taxonomy" id="31971"/>
    <lineage>
        <taxon>Bacteria</taxon>
        <taxon>Bacillati</taxon>
        <taxon>Bacillota</taxon>
        <taxon>Erysipelotrichia</taxon>
        <taxon>Erysipelotrichales</taxon>
        <taxon>Erysipelotrichaceae</taxon>
        <taxon>Amedibacillus</taxon>
    </lineage>
</organism>
<dbReference type="InterPro" id="IPR015421">
    <property type="entry name" value="PyrdxlP-dep_Trfase_major"/>
</dbReference>
<dbReference type="SUPFAM" id="SSF53383">
    <property type="entry name" value="PLP-dependent transferases"/>
    <property type="match status" value="1"/>
</dbReference>
<dbReference type="Gene3D" id="3.90.1150.10">
    <property type="entry name" value="Aspartate Aminotransferase, domain 1"/>
    <property type="match status" value="1"/>
</dbReference>
<keyword evidence="3" id="KW-0479">Metal-binding</keyword>
<evidence type="ECO:0000313" key="9">
    <source>
        <dbReference type="EMBL" id="RHM14873.1"/>
    </source>
</evidence>
<dbReference type="PROSITE" id="PS00595">
    <property type="entry name" value="AA_TRANSFER_CLASS_5"/>
    <property type="match status" value="1"/>
</dbReference>
<dbReference type="Gene3D" id="1.10.260.50">
    <property type="match status" value="1"/>
</dbReference>
<dbReference type="InterPro" id="IPR015424">
    <property type="entry name" value="PyrdxlP-dep_Trfase"/>
</dbReference>
<dbReference type="Proteomes" id="UP000284868">
    <property type="component" value="Unassembled WGS sequence"/>
</dbReference>
<evidence type="ECO:0000256" key="2">
    <source>
        <dbReference type="ARBA" id="ARBA00006490"/>
    </source>
</evidence>
<reference evidence="9 10" key="1">
    <citation type="submission" date="2018-08" db="EMBL/GenBank/DDBJ databases">
        <title>A genome reference for cultivated species of the human gut microbiota.</title>
        <authorList>
            <person name="Zou Y."/>
            <person name="Xue W."/>
            <person name="Luo G."/>
        </authorList>
    </citation>
    <scope>NUCLEOTIDE SEQUENCE [LARGE SCALE GENOMIC DNA]</scope>
    <source>
        <strain evidence="9 10">AF35-6BH</strain>
    </source>
</reference>
<dbReference type="Pfam" id="PF00266">
    <property type="entry name" value="Aminotran_5"/>
    <property type="match status" value="1"/>
</dbReference>
<dbReference type="PIRSF" id="PIRSF005572">
    <property type="entry name" value="NifS"/>
    <property type="match status" value="1"/>
</dbReference>
<keyword evidence="4" id="KW-0663">Pyridoxal phosphate</keyword>
<proteinExistence type="inferred from homology"/>
<dbReference type="PANTHER" id="PTHR11601:SF50">
    <property type="entry name" value="CYSTEINE DESULFURASE ISCS 2-RELATED"/>
    <property type="match status" value="1"/>
</dbReference>
<name>A0A415PQ72_9FIRM</name>
<feature type="domain" description="Aminotransferase class V" evidence="8">
    <location>
        <begin position="2"/>
        <end position="362"/>
    </location>
</feature>
<dbReference type="InterPro" id="IPR000192">
    <property type="entry name" value="Aminotrans_V_dom"/>
</dbReference>
<evidence type="ECO:0000256" key="1">
    <source>
        <dbReference type="ARBA" id="ARBA00001933"/>
    </source>
</evidence>
<dbReference type="AlphaFoldDB" id="A0A415PQ72"/>
<evidence type="ECO:0000256" key="4">
    <source>
        <dbReference type="ARBA" id="ARBA00022898"/>
    </source>
</evidence>
<sequence>MIYLDYASTTPIRKEVLNTYEKLLERYYANSDSLHDLGRESAKLMEQSRANIAQLFHVLEEEIIFTSCASESNNYAIKGYAWKYMHRGKHLITTCVEHSSVHNACKQLAEHFGFEVTYLPVLENGCVDVKALKKALRKDTILVSIMMVNNETGAINPIKECADYVHANSRAAFHVDAVQALGKIPVDLSYVDMATFSAHKIYGLKGSAILYKKKMIELLPLISAGQQEFNLRGGTSNVCTNIVFAKTLRLILEEQQAHFDYVSRLNKRLRKFLKEENDILINSDIQGSPYILNVSARYVGSEILLNALNERGFAVSAKSTCASKSKAISHVLMAMGLGEQRATHSIRISLSHLTTDAEVDSFASALKEVCHVYRTK</sequence>
<gene>
    <name evidence="9" type="ORF">DWZ83_02110</name>
</gene>
<evidence type="ECO:0000256" key="3">
    <source>
        <dbReference type="ARBA" id="ARBA00022723"/>
    </source>
</evidence>
<evidence type="ECO:0000313" key="10">
    <source>
        <dbReference type="Proteomes" id="UP000284868"/>
    </source>
</evidence>
<dbReference type="InterPro" id="IPR020578">
    <property type="entry name" value="Aminotrans_V_PyrdxlP_BS"/>
</dbReference>
<accession>A0A415PQ72</accession>
<evidence type="ECO:0000256" key="6">
    <source>
        <dbReference type="ARBA" id="ARBA00023014"/>
    </source>
</evidence>
<dbReference type="Gene3D" id="3.40.640.10">
    <property type="entry name" value="Type I PLP-dependent aspartate aminotransferase-like (Major domain)"/>
    <property type="match status" value="1"/>
</dbReference>
<keyword evidence="10" id="KW-1185">Reference proteome</keyword>
<dbReference type="RefSeq" id="WP_118365287.1">
    <property type="nucleotide sequence ID" value="NZ_CAJKGD010000002.1"/>
</dbReference>
<dbReference type="OrthoDB" id="9808002at2"/>
<dbReference type="PANTHER" id="PTHR11601">
    <property type="entry name" value="CYSTEINE DESULFURYLASE FAMILY MEMBER"/>
    <property type="match status" value="1"/>
</dbReference>
<dbReference type="GO" id="GO:0051536">
    <property type="term" value="F:iron-sulfur cluster binding"/>
    <property type="evidence" value="ECO:0007669"/>
    <property type="project" value="UniProtKB-KW"/>
</dbReference>
<comment type="caution">
    <text evidence="9">The sequence shown here is derived from an EMBL/GenBank/DDBJ whole genome shotgun (WGS) entry which is preliminary data.</text>
</comment>
<keyword evidence="5" id="KW-0408">Iron</keyword>
<evidence type="ECO:0000259" key="8">
    <source>
        <dbReference type="Pfam" id="PF00266"/>
    </source>
</evidence>
<evidence type="ECO:0000256" key="7">
    <source>
        <dbReference type="RuleBase" id="RU004504"/>
    </source>
</evidence>
<dbReference type="InterPro" id="IPR015422">
    <property type="entry name" value="PyrdxlP-dep_Trfase_small"/>
</dbReference>
<dbReference type="InterPro" id="IPR016454">
    <property type="entry name" value="Cysteine_dSase"/>
</dbReference>
<comment type="similarity">
    <text evidence="2">Belongs to the class-V pyridoxal-phosphate-dependent aminotransferase family. NifS/IscS subfamily.</text>
</comment>
<dbReference type="GO" id="GO:0003824">
    <property type="term" value="F:catalytic activity"/>
    <property type="evidence" value="ECO:0007669"/>
    <property type="project" value="UniProtKB-ARBA"/>
</dbReference>
<dbReference type="EMBL" id="QRPK01000006">
    <property type="protein sequence ID" value="RHM14873.1"/>
    <property type="molecule type" value="Genomic_DNA"/>
</dbReference>
<dbReference type="GO" id="GO:0046872">
    <property type="term" value="F:metal ion binding"/>
    <property type="evidence" value="ECO:0007669"/>
    <property type="project" value="UniProtKB-KW"/>
</dbReference>
<keyword evidence="6" id="KW-0411">Iron-sulfur</keyword>
<evidence type="ECO:0000256" key="5">
    <source>
        <dbReference type="ARBA" id="ARBA00023004"/>
    </source>
</evidence>
<comment type="cofactor">
    <cofactor evidence="1 7">
        <name>pyridoxal 5'-phosphate</name>
        <dbReference type="ChEBI" id="CHEBI:597326"/>
    </cofactor>
</comment>
<protein>
    <submittedName>
        <fullName evidence="9">Cysteine desulfurase</fullName>
    </submittedName>
</protein>